<evidence type="ECO:0000313" key="7">
    <source>
        <dbReference type="Proteomes" id="UP000199387"/>
    </source>
</evidence>
<dbReference type="GO" id="GO:0005524">
    <property type="term" value="F:ATP binding"/>
    <property type="evidence" value="ECO:0007669"/>
    <property type="project" value="UniProtKB-KW"/>
</dbReference>
<dbReference type="FunFam" id="3.40.50.300:FF:000134">
    <property type="entry name" value="Iron-enterobactin ABC transporter ATP-binding protein"/>
    <property type="match status" value="1"/>
</dbReference>
<evidence type="ECO:0000313" key="6">
    <source>
        <dbReference type="EMBL" id="SDC84030.1"/>
    </source>
</evidence>
<evidence type="ECO:0000256" key="3">
    <source>
        <dbReference type="ARBA" id="ARBA00022840"/>
    </source>
</evidence>
<keyword evidence="4" id="KW-1278">Translocase</keyword>
<dbReference type="GO" id="GO:0016887">
    <property type="term" value="F:ATP hydrolysis activity"/>
    <property type="evidence" value="ECO:0007669"/>
    <property type="project" value="InterPro"/>
</dbReference>
<dbReference type="Proteomes" id="UP000199387">
    <property type="component" value="Unassembled WGS sequence"/>
</dbReference>
<dbReference type="PROSITE" id="PS00211">
    <property type="entry name" value="ABC_TRANSPORTER_1"/>
    <property type="match status" value="1"/>
</dbReference>
<dbReference type="PANTHER" id="PTHR42794:SF1">
    <property type="entry name" value="HEMIN IMPORT ATP-BINDING PROTEIN HMUV"/>
    <property type="match status" value="1"/>
</dbReference>
<dbReference type="PROSITE" id="PS50893">
    <property type="entry name" value="ABC_TRANSPORTER_2"/>
    <property type="match status" value="1"/>
</dbReference>
<dbReference type="AlphaFoldDB" id="A0A1G6PUY4"/>
<dbReference type="InterPro" id="IPR027417">
    <property type="entry name" value="P-loop_NTPase"/>
</dbReference>
<evidence type="ECO:0000256" key="1">
    <source>
        <dbReference type="ARBA" id="ARBA00022448"/>
    </source>
</evidence>
<dbReference type="STRING" id="1236220.SAMN04488112_11859"/>
<proteinExistence type="predicted"/>
<keyword evidence="3 6" id="KW-0067">ATP-binding</keyword>
<organism evidence="6 7">
    <name type="scientific">Melghirimyces thermohalophilus</name>
    <dbReference type="NCBI Taxonomy" id="1236220"/>
    <lineage>
        <taxon>Bacteria</taxon>
        <taxon>Bacillati</taxon>
        <taxon>Bacillota</taxon>
        <taxon>Bacilli</taxon>
        <taxon>Bacillales</taxon>
        <taxon>Thermoactinomycetaceae</taxon>
        <taxon>Melghirimyces</taxon>
    </lineage>
</organism>
<feature type="domain" description="ABC transporter" evidence="5">
    <location>
        <begin position="2"/>
        <end position="238"/>
    </location>
</feature>
<reference evidence="6 7" key="1">
    <citation type="submission" date="2016-10" db="EMBL/GenBank/DDBJ databases">
        <authorList>
            <person name="de Groot N.N."/>
        </authorList>
    </citation>
    <scope>NUCLEOTIDE SEQUENCE [LARGE SCALE GENOMIC DNA]</scope>
    <source>
        <strain evidence="6 7">DSM 45514</strain>
    </source>
</reference>
<evidence type="ECO:0000259" key="5">
    <source>
        <dbReference type="PROSITE" id="PS50893"/>
    </source>
</evidence>
<keyword evidence="2" id="KW-0547">Nucleotide-binding</keyword>
<gene>
    <name evidence="6" type="ORF">SAMN04488112_11859</name>
</gene>
<dbReference type="InterPro" id="IPR003439">
    <property type="entry name" value="ABC_transporter-like_ATP-bd"/>
</dbReference>
<dbReference type="SMART" id="SM00382">
    <property type="entry name" value="AAA"/>
    <property type="match status" value="1"/>
</dbReference>
<evidence type="ECO:0000256" key="4">
    <source>
        <dbReference type="ARBA" id="ARBA00022967"/>
    </source>
</evidence>
<name>A0A1G6PUY4_9BACL</name>
<dbReference type="CDD" id="cd03214">
    <property type="entry name" value="ABC_Iron-Siderophores_B12_Hemin"/>
    <property type="match status" value="1"/>
</dbReference>
<dbReference type="Pfam" id="PF00005">
    <property type="entry name" value="ABC_tran"/>
    <property type="match status" value="1"/>
</dbReference>
<dbReference type="InterPro" id="IPR003593">
    <property type="entry name" value="AAA+_ATPase"/>
</dbReference>
<dbReference type="RefSeq" id="WP_091571911.1">
    <property type="nucleotide sequence ID" value="NZ_FMZA01000018.1"/>
</dbReference>
<protein>
    <submittedName>
        <fullName evidence="6">Iron complex transport system ATP-binding protein</fullName>
    </submittedName>
</protein>
<dbReference type="OrthoDB" id="9787851at2"/>
<dbReference type="InterPro" id="IPR017871">
    <property type="entry name" value="ABC_transporter-like_CS"/>
</dbReference>
<dbReference type="SUPFAM" id="SSF52540">
    <property type="entry name" value="P-loop containing nucleoside triphosphate hydrolases"/>
    <property type="match status" value="1"/>
</dbReference>
<accession>A0A1G6PUY4</accession>
<dbReference type="PANTHER" id="PTHR42794">
    <property type="entry name" value="HEMIN IMPORT ATP-BINDING PROTEIN HMUV"/>
    <property type="match status" value="1"/>
</dbReference>
<keyword evidence="7" id="KW-1185">Reference proteome</keyword>
<evidence type="ECO:0000256" key="2">
    <source>
        <dbReference type="ARBA" id="ARBA00022741"/>
    </source>
</evidence>
<dbReference type="Gene3D" id="3.40.50.300">
    <property type="entry name" value="P-loop containing nucleotide triphosphate hydrolases"/>
    <property type="match status" value="1"/>
</dbReference>
<dbReference type="EMBL" id="FMZA01000018">
    <property type="protein sequence ID" value="SDC84030.1"/>
    <property type="molecule type" value="Genomic_DNA"/>
</dbReference>
<dbReference type="NCBIfam" id="NF010068">
    <property type="entry name" value="PRK13548.1"/>
    <property type="match status" value="1"/>
</dbReference>
<keyword evidence="1" id="KW-0813">Transport</keyword>
<sequence>MVNIRNLWKYDGDRPLLRGISLSVAPGEMLGVIGPNGSGKTTLVRLLSAEENPEAGEIRLGGRPLTEWSARERARQMAVLPQEGLPPTPFTVEEVVSMGRHPHRGWWPWSGSRDAEAVEQVLEETGLQSNRNRRVDRLSGGERQRVAIAKAMAQQPRLLVLDEPTTYLDIAYQLSVLDGIQQWRRREGLAVLVILHDLNLAAQYCDRLLLMKEGALFAEGTPGQVLTPERIWEVYGVQPVLTEHPVTGAPQVLLTSGEQAPAENRESAVPFPL</sequence>